<dbReference type="Proteomes" id="UP000765509">
    <property type="component" value="Unassembled WGS sequence"/>
</dbReference>
<sequence length="192" mass="21864">MEDARTSTSSQRIERTFDTLLECPEADITTIPVVRSEAFPTRNSRNIPVSVQELVYGVKTAGVGTSSKPLDRDNAILSSSKDIIGPRKDTQPSEGLETHLLQRTMPKDKNLAEKPKNFGRGTEERVGPKKRTKAQWKLLKHPQARIFLKWFQTRERKPQRAIRGASKRKREIENPSGTSLTLRITEFQRGKR</sequence>
<dbReference type="EMBL" id="AVOT02006933">
    <property type="protein sequence ID" value="MBW0482803.1"/>
    <property type="molecule type" value="Genomic_DNA"/>
</dbReference>
<dbReference type="AlphaFoldDB" id="A0A9Q3CH13"/>
<feature type="region of interest" description="Disordered" evidence="1">
    <location>
        <begin position="111"/>
        <end position="133"/>
    </location>
</feature>
<feature type="compositionally biased region" description="Basic residues" evidence="1">
    <location>
        <begin position="159"/>
        <end position="169"/>
    </location>
</feature>
<name>A0A9Q3CH13_9BASI</name>
<comment type="caution">
    <text evidence="2">The sequence shown here is derived from an EMBL/GenBank/DDBJ whole genome shotgun (WGS) entry which is preliminary data.</text>
</comment>
<evidence type="ECO:0000313" key="3">
    <source>
        <dbReference type="Proteomes" id="UP000765509"/>
    </source>
</evidence>
<accession>A0A9Q3CH13</accession>
<protein>
    <submittedName>
        <fullName evidence="2">Uncharacterized protein</fullName>
    </submittedName>
</protein>
<feature type="region of interest" description="Disordered" evidence="1">
    <location>
        <begin position="158"/>
        <end position="192"/>
    </location>
</feature>
<proteinExistence type="predicted"/>
<evidence type="ECO:0000256" key="1">
    <source>
        <dbReference type="SAM" id="MobiDB-lite"/>
    </source>
</evidence>
<evidence type="ECO:0000313" key="2">
    <source>
        <dbReference type="EMBL" id="MBW0482803.1"/>
    </source>
</evidence>
<feature type="compositionally biased region" description="Basic and acidic residues" evidence="1">
    <location>
        <begin position="111"/>
        <end position="127"/>
    </location>
</feature>
<keyword evidence="3" id="KW-1185">Reference proteome</keyword>
<reference evidence="2" key="1">
    <citation type="submission" date="2021-03" db="EMBL/GenBank/DDBJ databases">
        <title>Draft genome sequence of rust myrtle Austropuccinia psidii MF-1, a brazilian biotype.</title>
        <authorList>
            <person name="Quecine M.C."/>
            <person name="Pachon D.M.R."/>
            <person name="Bonatelli M.L."/>
            <person name="Correr F.H."/>
            <person name="Franceschini L.M."/>
            <person name="Leite T.F."/>
            <person name="Margarido G.R.A."/>
            <person name="Almeida C.A."/>
            <person name="Ferrarezi J.A."/>
            <person name="Labate C.A."/>
        </authorList>
    </citation>
    <scope>NUCLEOTIDE SEQUENCE</scope>
    <source>
        <strain evidence="2">MF-1</strain>
    </source>
</reference>
<organism evidence="2 3">
    <name type="scientific">Austropuccinia psidii MF-1</name>
    <dbReference type="NCBI Taxonomy" id="1389203"/>
    <lineage>
        <taxon>Eukaryota</taxon>
        <taxon>Fungi</taxon>
        <taxon>Dikarya</taxon>
        <taxon>Basidiomycota</taxon>
        <taxon>Pucciniomycotina</taxon>
        <taxon>Pucciniomycetes</taxon>
        <taxon>Pucciniales</taxon>
        <taxon>Sphaerophragmiaceae</taxon>
        <taxon>Austropuccinia</taxon>
    </lineage>
</organism>
<gene>
    <name evidence="2" type="ORF">O181_022518</name>
</gene>